<dbReference type="PANTHER" id="PTHR32309:SF13">
    <property type="entry name" value="FERRIC ENTEROBACTIN TRANSPORT PROTEIN FEPE"/>
    <property type="match status" value="1"/>
</dbReference>
<protein>
    <submittedName>
        <fullName evidence="4">Exopolysaccharide/PEP-CTERM locus tyrosine autokinase</fullName>
    </submittedName>
</protein>
<dbReference type="GO" id="GO:0005886">
    <property type="term" value="C:plasma membrane"/>
    <property type="evidence" value="ECO:0007669"/>
    <property type="project" value="TreeGrafter"/>
</dbReference>
<sequence length="288" mass="30736">MSTIERALNRKKAEQPASSTGTDTPIGTMDNTGHYANFEPSGPRLFIDLPRLRQASMLPPTSISDRLGNEYRRIKRPLVNNATGRGVMKVPDGNLIMLTSAVQGEGKTFTALNLAMSIARDPDFSVTLVDGDTARHTVSSLLGIADAPGLLNLLADESLEPGSLVRPTNIDSLSVLAAGAHHELSEELLSSSRMASLVAQLGGNTPNHIVLFDAPPVLAAPEAVTLSHYMGQIGMIVKASSTLQHEVTMALEQLDQTKAINMILNQSIDGPGGDHYGGYYGYGYGEER</sequence>
<dbReference type="PANTHER" id="PTHR32309">
    <property type="entry name" value="TYROSINE-PROTEIN KINASE"/>
    <property type="match status" value="1"/>
</dbReference>
<accession>A0A4Q8CZD6</accession>
<evidence type="ECO:0000256" key="3">
    <source>
        <dbReference type="SAM" id="MobiDB-lite"/>
    </source>
</evidence>
<comment type="caution">
    <text evidence="4">The sequence shown here is derived from an EMBL/GenBank/DDBJ whole genome shotgun (WGS) entry which is preliminary data.</text>
</comment>
<keyword evidence="1" id="KW-0547">Nucleotide-binding</keyword>
<evidence type="ECO:0000256" key="1">
    <source>
        <dbReference type="ARBA" id="ARBA00022741"/>
    </source>
</evidence>
<evidence type="ECO:0000256" key="2">
    <source>
        <dbReference type="ARBA" id="ARBA00022840"/>
    </source>
</evidence>
<organism evidence="4 5">
    <name type="scientific">Spiribacter vilamensis</name>
    <dbReference type="NCBI Taxonomy" id="531306"/>
    <lineage>
        <taxon>Bacteria</taxon>
        <taxon>Pseudomonadati</taxon>
        <taxon>Pseudomonadota</taxon>
        <taxon>Gammaproteobacteria</taxon>
        <taxon>Chromatiales</taxon>
        <taxon>Ectothiorhodospiraceae</taxon>
        <taxon>Spiribacter</taxon>
    </lineage>
</organism>
<dbReference type="Proteomes" id="UP000292298">
    <property type="component" value="Unassembled WGS sequence"/>
</dbReference>
<feature type="region of interest" description="Disordered" evidence="3">
    <location>
        <begin position="1"/>
        <end position="37"/>
    </location>
</feature>
<reference evidence="4 5" key="1">
    <citation type="submission" date="2019-02" db="EMBL/GenBank/DDBJ databases">
        <title>Genomic Encyclopedia of Type Strains, Phase IV (KMG-IV): sequencing the most valuable type-strain genomes for metagenomic binning, comparative biology and taxonomic classification.</title>
        <authorList>
            <person name="Goeker M."/>
        </authorList>
    </citation>
    <scope>NUCLEOTIDE SEQUENCE [LARGE SCALE GENOMIC DNA]</scope>
    <source>
        <strain evidence="4 5">DSM 21056</strain>
    </source>
</reference>
<name>A0A4Q8CZD6_9GAMM</name>
<dbReference type="InterPro" id="IPR005702">
    <property type="entry name" value="Wzc-like_C"/>
</dbReference>
<dbReference type="OrthoDB" id="9775724at2"/>
<proteinExistence type="predicted"/>
<dbReference type="CDD" id="cd05387">
    <property type="entry name" value="BY-kinase"/>
    <property type="match status" value="1"/>
</dbReference>
<keyword evidence="5" id="KW-1185">Reference proteome</keyword>
<dbReference type="RefSeq" id="WP_130502692.1">
    <property type="nucleotide sequence ID" value="NZ_SHLI01000001.1"/>
</dbReference>
<keyword evidence="4" id="KW-0418">Kinase</keyword>
<feature type="compositionally biased region" description="Polar residues" evidence="3">
    <location>
        <begin position="16"/>
        <end position="31"/>
    </location>
</feature>
<dbReference type="InterPro" id="IPR027417">
    <property type="entry name" value="P-loop_NTPase"/>
</dbReference>
<keyword evidence="4" id="KW-0808">Transferase</keyword>
<dbReference type="GO" id="GO:0004713">
    <property type="term" value="F:protein tyrosine kinase activity"/>
    <property type="evidence" value="ECO:0007669"/>
    <property type="project" value="TreeGrafter"/>
</dbReference>
<keyword evidence="2" id="KW-0067">ATP-binding</keyword>
<dbReference type="Gene3D" id="3.40.50.300">
    <property type="entry name" value="P-loop containing nucleotide triphosphate hydrolases"/>
    <property type="match status" value="1"/>
</dbReference>
<dbReference type="AlphaFoldDB" id="A0A4Q8CZD6"/>
<evidence type="ECO:0000313" key="4">
    <source>
        <dbReference type="EMBL" id="RZU98373.1"/>
    </source>
</evidence>
<evidence type="ECO:0000313" key="5">
    <source>
        <dbReference type="Proteomes" id="UP000292298"/>
    </source>
</evidence>
<dbReference type="SUPFAM" id="SSF52540">
    <property type="entry name" value="P-loop containing nucleoside triphosphate hydrolases"/>
    <property type="match status" value="1"/>
</dbReference>
<dbReference type="InterPro" id="IPR050445">
    <property type="entry name" value="Bact_polysacc_biosynth/exp"/>
</dbReference>
<dbReference type="EMBL" id="SHLI01000001">
    <property type="protein sequence ID" value="RZU98373.1"/>
    <property type="molecule type" value="Genomic_DNA"/>
</dbReference>
<gene>
    <name evidence="4" type="ORF">EV698_0618</name>
</gene>